<name>A0A1M3TPD9_ASPLC</name>
<dbReference type="EMBL" id="KV878239">
    <property type="protein sequence ID" value="OJZ88670.1"/>
    <property type="molecule type" value="Genomic_DNA"/>
</dbReference>
<dbReference type="OrthoDB" id="4509573at2759"/>
<dbReference type="SUPFAM" id="SSF52047">
    <property type="entry name" value="RNI-like"/>
    <property type="match status" value="1"/>
</dbReference>
<organism evidence="1 2">
    <name type="scientific">Aspergillus luchuensis (strain CBS 106.47)</name>
    <dbReference type="NCBI Taxonomy" id="1137211"/>
    <lineage>
        <taxon>Eukaryota</taxon>
        <taxon>Fungi</taxon>
        <taxon>Dikarya</taxon>
        <taxon>Ascomycota</taxon>
        <taxon>Pezizomycotina</taxon>
        <taxon>Eurotiomycetes</taxon>
        <taxon>Eurotiomycetidae</taxon>
        <taxon>Eurotiales</taxon>
        <taxon>Aspergillaceae</taxon>
        <taxon>Aspergillus</taxon>
        <taxon>Aspergillus subgen. Circumdati</taxon>
    </lineage>
</organism>
<dbReference type="Gene3D" id="3.80.10.10">
    <property type="entry name" value="Ribonuclease Inhibitor"/>
    <property type="match status" value="1"/>
</dbReference>
<protein>
    <recommendedName>
        <fullName evidence="3">F-box domain-containing protein</fullName>
    </recommendedName>
</protein>
<evidence type="ECO:0000313" key="1">
    <source>
        <dbReference type="EMBL" id="OJZ88670.1"/>
    </source>
</evidence>
<gene>
    <name evidence="1" type="ORF">ASPFODRAFT_217357</name>
</gene>
<dbReference type="InterPro" id="IPR032675">
    <property type="entry name" value="LRR_dom_sf"/>
</dbReference>
<dbReference type="VEuPathDB" id="FungiDB:ASPFODRAFT_217357"/>
<dbReference type="AlphaFoldDB" id="A0A1M3TPD9"/>
<evidence type="ECO:0008006" key="3">
    <source>
        <dbReference type="Google" id="ProtNLM"/>
    </source>
</evidence>
<evidence type="ECO:0000313" key="2">
    <source>
        <dbReference type="Proteomes" id="UP000184063"/>
    </source>
</evidence>
<sequence length="392" mass="43783">MSAHTPQTSNHLPLEIQERLQIADYATANSKYHGKGHLRTLRQVSRSFCAAASRALFTTCTVYIKDSSTNNSLFSDLNVLHQSNLGQYIRTLIIEWRPPWDHILTNPDIIQQWINLLSTSLPGLVRLRRLEYQTIPNGTPDQENLSRHFANLLVHCLNTTHAPPSLQEIDFQHHSPQFYDGDNHTLYPATAQHIPHPVIARLRHIQLSYTSSASSLVEREPTAIFSLLRHARRLVSVELSGQMDGRNMTAKSCPSLIHPDAPLRSFTLENVSVSAKRLRGLRHFNKTLRHVAFRGVSLTAGTWEDVLSELGQLEGLVLLEVEMCGYEMTAKTEVAAAVVGGLVPSSEIATSRCEDLTALELCVAAVKRHRNMIGYEAIPQVVDPFGRGIIVC</sequence>
<reference evidence="2" key="1">
    <citation type="journal article" date="2017" name="Genome Biol.">
        <title>Comparative genomics reveals high biological diversity and specific adaptations in the industrially and medically important fungal genus Aspergillus.</title>
        <authorList>
            <person name="de Vries R.P."/>
            <person name="Riley R."/>
            <person name="Wiebenga A."/>
            <person name="Aguilar-Osorio G."/>
            <person name="Amillis S."/>
            <person name="Uchima C.A."/>
            <person name="Anderluh G."/>
            <person name="Asadollahi M."/>
            <person name="Askin M."/>
            <person name="Barry K."/>
            <person name="Battaglia E."/>
            <person name="Bayram O."/>
            <person name="Benocci T."/>
            <person name="Braus-Stromeyer S.A."/>
            <person name="Caldana C."/>
            <person name="Canovas D."/>
            <person name="Cerqueira G.C."/>
            <person name="Chen F."/>
            <person name="Chen W."/>
            <person name="Choi C."/>
            <person name="Clum A."/>
            <person name="Dos Santos R.A."/>
            <person name="Damasio A.R."/>
            <person name="Diallinas G."/>
            <person name="Emri T."/>
            <person name="Fekete E."/>
            <person name="Flipphi M."/>
            <person name="Freyberg S."/>
            <person name="Gallo A."/>
            <person name="Gournas C."/>
            <person name="Habgood R."/>
            <person name="Hainaut M."/>
            <person name="Harispe M.L."/>
            <person name="Henrissat B."/>
            <person name="Hilden K.S."/>
            <person name="Hope R."/>
            <person name="Hossain A."/>
            <person name="Karabika E."/>
            <person name="Karaffa L."/>
            <person name="Karanyi Z."/>
            <person name="Krasevec N."/>
            <person name="Kuo A."/>
            <person name="Kusch H."/>
            <person name="LaButti K."/>
            <person name="Lagendijk E.L."/>
            <person name="Lapidus A."/>
            <person name="Levasseur A."/>
            <person name="Lindquist E."/>
            <person name="Lipzen A."/>
            <person name="Logrieco A.F."/>
            <person name="MacCabe A."/>
            <person name="Maekelae M.R."/>
            <person name="Malavazi I."/>
            <person name="Melin P."/>
            <person name="Meyer V."/>
            <person name="Mielnichuk N."/>
            <person name="Miskei M."/>
            <person name="Molnar A.P."/>
            <person name="Mule G."/>
            <person name="Ngan C.Y."/>
            <person name="Orejas M."/>
            <person name="Orosz E."/>
            <person name="Ouedraogo J.P."/>
            <person name="Overkamp K.M."/>
            <person name="Park H.-S."/>
            <person name="Perrone G."/>
            <person name="Piumi F."/>
            <person name="Punt P.J."/>
            <person name="Ram A.F."/>
            <person name="Ramon A."/>
            <person name="Rauscher S."/>
            <person name="Record E."/>
            <person name="Riano-Pachon D.M."/>
            <person name="Robert V."/>
            <person name="Roehrig J."/>
            <person name="Ruller R."/>
            <person name="Salamov A."/>
            <person name="Salih N.S."/>
            <person name="Samson R.A."/>
            <person name="Sandor E."/>
            <person name="Sanguinetti M."/>
            <person name="Schuetze T."/>
            <person name="Sepcic K."/>
            <person name="Shelest E."/>
            <person name="Sherlock G."/>
            <person name="Sophianopoulou V."/>
            <person name="Squina F.M."/>
            <person name="Sun H."/>
            <person name="Susca A."/>
            <person name="Todd R.B."/>
            <person name="Tsang A."/>
            <person name="Unkles S.E."/>
            <person name="van de Wiele N."/>
            <person name="van Rossen-Uffink D."/>
            <person name="Oliveira J.V."/>
            <person name="Vesth T.C."/>
            <person name="Visser J."/>
            <person name="Yu J.-H."/>
            <person name="Zhou M."/>
            <person name="Andersen M.R."/>
            <person name="Archer D.B."/>
            <person name="Baker S.E."/>
            <person name="Benoit I."/>
            <person name="Brakhage A.A."/>
            <person name="Braus G.H."/>
            <person name="Fischer R."/>
            <person name="Frisvad J.C."/>
            <person name="Goldman G.H."/>
            <person name="Houbraken J."/>
            <person name="Oakley B."/>
            <person name="Pocsi I."/>
            <person name="Scazzocchio C."/>
            <person name="Seiboth B."/>
            <person name="vanKuyk P.A."/>
            <person name="Wortman J."/>
            <person name="Dyer P.S."/>
            <person name="Grigoriev I.V."/>
        </authorList>
    </citation>
    <scope>NUCLEOTIDE SEQUENCE [LARGE SCALE GENOMIC DNA]</scope>
    <source>
        <strain evidence="2">CBS 106.47</strain>
    </source>
</reference>
<dbReference type="Proteomes" id="UP000184063">
    <property type="component" value="Unassembled WGS sequence"/>
</dbReference>
<proteinExistence type="predicted"/>
<accession>A0A1M3TPD9</accession>